<keyword evidence="2" id="KW-1185">Reference proteome</keyword>
<accession>A0A225VLV0</accession>
<organism evidence="1 2">
    <name type="scientific">Phytophthora megakarya</name>
    <dbReference type="NCBI Taxonomy" id="4795"/>
    <lineage>
        <taxon>Eukaryota</taxon>
        <taxon>Sar</taxon>
        <taxon>Stramenopiles</taxon>
        <taxon>Oomycota</taxon>
        <taxon>Peronosporomycetes</taxon>
        <taxon>Peronosporales</taxon>
        <taxon>Peronosporaceae</taxon>
        <taxon>Phytophthora</taxon>
    </lineage>
</organism>
<evidence type="ECO:0000313" key="1">
    <source>
        <dbReference type="EMBL" id="OWZ05737.1"/>
    </source>
</evidence>
<comment type="caution">
    <text evidence="1">The sequence shown here is derived from an EMBL/GenBank/DDBJ whole genome shotgun (WGS) entry which is preliminary data.</text>
</comment>
<sequence length="147" mass="16914">MKNWWARGEVPNQNRIEAHHSSIKKVAPDHLRAAISHVFAGTLSKILNRCGRDGSMITSRTFGPGPINKGKTKHAIAQIQRYYFNEDYYVVYDENLYSLKVTKALTTKYTKSVNGILHVEDKFEDIQLSYQSLRAVDVEHHRALFHD</sequence>
<dbReference type="AlphaFoldDB" id="A0A225VLV0"/>
<name>A0A225VLV0_9STRA</name>
<proteinExistence type="predicted"/>
<dbReference type="EMBL" id="NBNE01004275">
    <property type="protein sequence ID" value="OWZ05737.1"/>
    <property type="molecule type" value="Genomic_DNA"/>
</dbReference>
<gene>
    <name evidence="1" type="ORF">PHMEG_00022112</name>
</gene>
<dbReference type="Proteomes" id="UP000198211">
    <property type="component" value="Unassembled WGS sequence"/>
</dbReference>
<protein>
    <submittedName>
        <fullName evidence="1">Uncharacterized protein</fullName>
    </submittedName>
</protein>
<reference evidence="2" key="1">
    <citation type="submission" date="2017-03" db="EMBL/GenBank/DDBJ databases">
        <title>Phytopthora megakarya and P. palmivora, two closely related causual agents of cacao black pod achieved similar genome size and gene model numbers by different mechanisms.</title>
        <authorList>
            <person name="Ali S."/>
            <person name="Shao J."/>
            <person name="Larry D.J."/>
            <person name="Kronmiller B."/>
            <person name="Shen D."/>
            <person name="Strem M.D."/>
            <person name="Melnick R.L."/>
            <person name="Guiltinan M.J."/>
            <person name="Tyler B.M."/>
            <person name="Meinhardt L.W."/>
            <person name="Bailey B.A."/>
        </authorList>
    </citation>
    <scope>NUCLEOTIDE SEQUENCE [LARGE SCALE GENOMIC DNA]</scope>
    <source>
        <strain evidence="2">zdho120</strain>
    </source>
</reference>
<dbReference type="OrthoDB" id="10526656at2759"/>
<evidence type="ECO:0000313" key="2">
    <source>
        <dbReference type="Proteomes" id="UP000198211"/>
    </source>
</evidence>